<dbReference type="PANTHER" id="PTHR11246">
    <property type="entry name" value="PRE-MRNA SPLICING FACTOR"/>
    <property type="match status" value="1"/>
</dbReference>
<dbReference type="FunCoup" id="G7E6K2">
    <property type="interactions" value="536"/>
</dbReference>
<dbReference type="GO" id="GO:0071013">
    <property type="term" value="C:catalytic step 2 spliceosome"/>
    <property type="evidence" value="ECO:0007669"/>
    <property type="project" value="TreeGrafter"/>
</dbReference>
<dbReference type="HOGENOM" id="CLU_007010_0_0_1"/>
<accession>G7E6K2</accession>
<dbReference type="AlphaFoldDB" id="G7E6K2"/>
<dbReference type="Gene3D" id="1.25.40.10">
    <property type="entry name" value="Tetratricopeptide repeat domain"/>
    <property type="match status" value="3"/>
</dbReference>
<evidence type="ECO:0000259" key="8">
    <source>
        <dbReference type="Pfam" id="PF06424"/>
    </source>
</evidence>
<feature type="coiled-coil region" evidence="6">
    <location>
        <begin position="96"/>
        <end position="123"/>
    </location>
</feature>
<dbReference type="RefSeq" id="XP_014568943.1">
    <property type="nucleotide sequence ID" value="XM_014713457.1"/>
</dbReference>
<feature type="compositionally biased region" description="Low complexity" evidence="7">
    <location>
        <begin position="39"/>
        <end position="53"/>
    </location>
</feature>
<dbReference type="OrthoDB" id="440128at2759"/>
<reference evidence="9 10" key="1">
    <citation type="journal article" date="2011" name="J. Gen. Appl. Microbiol.">
        <title>Draft genome sequencing of the enigmatic basidiomycete Mixia osmundae.</title>
        <authorList>
            <person name="Nishida H."/>
            <person name="Nagatsuka Y."/>
            <person name="Sugiyama J."/>
        </authorList>
    </citation>
    <scope>NUCLEOTIDE SEQUENCE [LARGE SCALE GENOMIC DNA]</scope>
    <source>
        <strain evidence="10">CBS 9802 / IAM 14324 / JCM 22182 / KY 12970</strain>
    </source>
</reference>
<dbReference type="FunFam" id="1.25.40.10:FF:000384">
    <property type="entry name" value="Probable pre-mRNA splicing factor prp1"/>
    <property type="match status" value="1"/>
</dbReference>
<dbReference type="STRING" id="764103.G7E6K2"/>
<evidence type="ECO:0000256" key="3">
    <source>
        <dbReference type="ARBA" id="ARBA00022737"/>
    </source>
</evidence>
<dbReference type="Pfam" id="PF06424">
    <property type="entry name" value="PRP1_N"/>
    <property type="match status" value="1"/>
</dbReference>
<dbReference type="InterPro" id="IPR045075">
    <property type="entry name" value="Syf1-like"/>
</dbReference>
<evidence type="ECO:0000313" key="9">
    <source>
        <dbReference type="EMBL" id="GAA98462.1"/>
    </source>
</evidence>
<keyword evidence="4" id="KW-0508">mRNA splicing</keyword>
<dbReference type="InterPro" id="IPR011990">
    <property type="entry name" value="TPR-like_helical_dom_sf"/>
</dbReference>
<dbReference type="eggNOG" id="KOG0495">
    <property type="taxonomic scope" value="Eukaryota"/>
</dbReference>
<dbReference type="EMBL" id="BABT02000152">
    <property type="protein sequence ID" value="GAA98462.1"/>
    <property type="molecule type" value="Genomic_DNA"/>
</dbReference>
<evidence type="ECO:0000256" key="1">
    <source>
        <dbReference type="ARBA" id="ARBA00004123"/>
    </source>
</evidence>
<protein>
    <recommendedName>
        <fullName evidence="8">PRP1 splicing factor N-terminal domain-containing protein</fullName>
    </recommendedName>
</protein>
<feature type="region of interest" description="Disordered" evidence="7">
    <location>
        <begin position="29"/>
        <end position="79"/>
    </location>
</feature>
<feature type="domain" description="PRP1 splicing factor N-terminal" evidence="8">
    <location>
        <begin position="15"/>
        <end position="157"/>
    </location>
</feature>
<dbReference type="FunFam" id="1.25.40.10:FF:000256">
    <property type="entry name" value="Probable pre-mRNA splicing factor prp1"/>
    <property type="match status" value="1"/>
</dbReference>
<dbReference type="Proteomes" id="UP000009131">
    <property type="component" value="Unassembled WGS sequence"/>
</dbReference>
<keyword evidence="2" id="KW-0507">mRNA processing</keyword>
<evidence type="ECO:0000256" key="2">
    <source>
        <dbReference type="ARBA" id="ARBA00022664"/>
    </source>
</evidence>
<organism evidence="9 10">
    <name type="scientific">Mixia osmundae (strain CBS 9802 / IAM 14324 / JCM 22182 / KY 12970)</name>
    <dbReference type="NCBI Taxonomy" id="764103"/>
    <lineage>
        <taxon>Eukaryota</taxon>
        <taxon>Fungi</taxon>
        <taxon>Dikarya</taxon>
        <taxon>Basidiomycota</taxon>
        <taxon>Pucciniomycotina</taxon>
        <taxon>Mixiomycetes</taxon>
        <taxon>Mixiales</taxon>
        <taxon>Mixiaceae</taxon>
        <taxon>Mixia</taxon>
    </lineage>
</organism>
<proteinExistence type="predicted"/>
<dbReference type="GO" id="GO:0000244">
    <property type="term" value="P:spliceosomal tri-snRNP complex assembly"/>
    <property type="evidence" value="ECO:0007669"/>
    <property type="project" value="TreeGrafter"/>
</dbReference>
<dbReference type="SUPFAM" id="SSF48452">
    <property type="entry name" value="TPR-like"/>
    <property type="match status" value="2"/>
</dbReference>
<dbReference type="PANTHER" id="PTHR11246:SF1">
    <property type="entry name" value="PRE-MRNA-PROCESSING FACTOR 6"/>
    <property type="match status" value="1"/>
</dbReference>
<evidence type="ECO:0000256" key="6">
    <source>
        <dbReference type="SAM" id="Coils"/>
    </source>
</evidence>
<comment type="subcellular location">
    <subcellularLocation>
        <location evidence="1">Nucleus</location>
    </subcellularLocation>
</comment>
<keyword evidence="3" id="KW-0677">Repeat</keyword>
<evidence type="ECO:0000256" key="5">
    <source>
        <dbReference type="ARBA" id="ARBA00023242"/>
    </source>
</evidence>
<evidence type="ECO:0000256" key="4">
    <source>
        <dbReference type="ARBA" id="ARBA00023187"/>
    </source>
</evidence>
<comment type="caution">
    <text evidence="9">The sequence shown here is derived from an EMBL/GenBank/DDBJ whole genome shotgun (WGS) entry which is preliminary data.</text>
</comment>
<evidence type="ECO:0000256" key="7">
    <source>
        <dbReference type="SAM" id="MobiDB-lite"/>
    </source>
</evidence>
<keyword evidence="6" id="KW-0175">Coiled coil</keyword>
<feature type="compositionally biased region" description="Acidic residues" evidence="7">
    <location>
        <begin position="59"/>
        <end position="72"/>
    </location>
</feature>
<sequence length="907" mass="100919">MAGNSDKYAFLKMQAPPAYVAGLGRGAAGFTTRSDIGPAREGPSAEAIAAAQEARGEAPDDDDSEQYQDPEQETGLFAGMVYEKDDEEADKIYELVDARMDERRRAKREAREREEEEKYLRENPRIQEKFADLKRGLASVSAEEWENLPEVGNLTGKKRKKTFDRMYAVPDSVLLTSRDKNAVDSSIGTESEPGTGAANFVEIGQANKSMLSMKLDQVKDSVSGSTTIDPKGYLTSLDSIIHKTQAEIGDTKKGRTLLQSLIKTNPSHAPGWIAASELEKVAGKIVAARKVIAEGCEKCPKSEDVWLQAARLNTNDNAKVILANAVQHIPQSVKIWLAAVDLEKDDKSKKRVLRKALEHIPNSVRLWKETVNLETEVADARVLLSHAVEVIPLSTELWLTLARVETPDNARKVLNKARRAIPTSHEIWIAAARLQEEFPTGDESIPNEQRVDAVMQMGCQRLRQAGVELSREEWIKEALRCEEDGSLLTARAIVNATIHQDIDEDQRLETWVEDAQSALATSHIATARAMLAYALRVFPQKQALWRRAADLEKKHGSRETLLALLDRAVQACPQAEVLWLMSAKEKWMGGDVPGARNVLEEAFKANKESEQIWLAAVKLEAENDSLPAARQLMARARTVANTDRIWIKAAAFERLHSSPSDALNTVNEALTKFPSTDKLHMIKGQILSSQGEVGGAREAYQLGTKKCPKSIALWLLASRLEEGAGLAIKSRALLERARHNNPNNAELWLESCRLEQRCGAESQAKTIMAKALKECPSSGLLWSESVWLEARPQRKTKSVDALKKSNNDPLVLCTVARLFWTERKLDKARAWFERAVNANPDLGDVWAWFLRFEQQHGSKEQQESVVSRCIAAEPHHAEAWQRVSKDPANARLRTGEVLRLVAAELAQ</sequence>
<name>G7E6K2_MIXOS</name>
<dbReference type="InterPro" id="IPR003107">
    <property type="entry name" value="HAT"/>
</dbReference>
<reference evidence="9 10" key="2">
    <citation type="journal article" date="2012" name="Open Biol.">
        <title>Characteristics of nucleosomes and linker DNA regions on the genome of the basidiomycete Mixia osmundae revealed by mono- and dinucleosome mapping.</title>
        <authorList>
            <person name="Nishida H."/>
            <person name="Kondo S."/>
            <person name="Matsumoto T."/>
            <person name="Suzuki Y."/>
            <person name="Yoshikawa H."/>
            <person name="Taylor T.D."/>
            <person name="Sugiyama J."/>
        </authorList>
    </citation>
    <scope>NUCLEOTIDE SEQUENCE [LARGE SCALE GENOMIC DNA]</scope>
    <source>
        <strain evidence="10">CBS 9802 / IAM 14324 / JCM 22182 / KY 12970</strain>
    </source>
</reference>
<keyword evidence="5" id="KW-0539">Nucleus</keyword>
<dbReference type="InterPro" id="IPR010491">
    <property type="entry name" value="PRP1_N"/>
</dbReference>
<gene>
    <name evidence="9" type="primary">Mo05148</name>
    <name evidence="9" type="ORF">E5Q_05148</name>
</gene>
<dbReference type="SMART" id="SM00386">
    <property type="entry name" value="HAT"/>
    <property type="match status" value="12"/>
</dbReference>
<dbReference type="GO" id="GO:0046540">
    <property type="term" value="C:U4/U6 x U5 tri-snRNP complex"/>
    <property type="evidence" value="ECO:0007669"/>
    <property type="project" value="TreeGrafter"/>
</dbReference>
<dbReference type="InParanoid" id="G7E6K2"/>
<keyword evidence="10" id="KW-1185">Reference proteome</keyword>
<evidence type="ECO:0000313" key="10">
    <source>
        <dbReference type="Proteomes" id="UP000009131"/>
    </source>
</evidence>
<dbReference type="Pfam" id="PF23240">
    <property type="entry name" value="HAT_PRP39_N"/>
    <property type="match status" value="1"/>
</dbReference>
<dbReference type="OMA" id="DGWAWYY"/>